<protein>
    <submittedName>
        <fullName evidence="2">Uncharacterized protein</fullName>
    </submittedName>
</protein>
<dbReference type="AlphaFoldDB" id="A0A6J4UDX7"/>
<sequence length="39" mass="4355">WPSGDRRRASGWRPARERRKRNPVSAPSQPTSRGRGPAG</sequence>
<dbReference type="EMBL" id="CADCWE010000171">
    <property type="protein sequence ID" value="CAA9547586.1"/>
    <property type="molecule type" value="Genomic_DNA"/>
</dbReference>
<feature type="non-terminal residue" evidence="2">
    <location>
        <position position="39"/>
    </location>
</feature>
<gene>
    <name evidence="2" type="ORF">AVDCRST_MAG73-2536</name>
</gene>
<organism evidence="2">
    <name type="scientific">uncultured Thermomicrobiales bacterium</name>
    <dbReference type="NCBI Taxonomy" id="1645740"/>
    <lineage>
        <taxon>Bacteria</taxon>
        <taxon>Pseudomonadati</taxon>
        <taxon>Thermomicrobiota</taxon>
        <taxon>Thermomicrobia</taxon>
        <taxon>Thermomicrobiales</taxon>
        <taxon>environmental samples</taxon>
    </lineage>
</organism>
<feature type="region of interest" description="Disordered" evidence="1">
    <location>
        <begin position="1"/>
        <end position="39"/>
    </location>
</feature>
<accession>A0A6J4UDX7</accession>
<name>A0A6J4UDX7_9BACT</name>
<feature type="non-terminal residue" evidence="2">
    <location>
        <position position="1"/>
    </location>
</feature>
<proteinExistence type="predicted"/>
<reference evidence="2" key="1">
    <citation type="submission" date="2020-02" db="EMBL/GenBank/DDBJ databases">
        <authorList>
            <person name="Meier V. D."/>
        </authorList>
    </citation>
    <scope>NUCLEOTIDE SEQUENCE</scope>
    <source>
        <strain evidence="2">AVDCRST_MAG73</strain>
    </source>
</reference>
<evidence type="ECO:0000256" key="1">
    <source>
        <dbReference type="SAM" id="MobiDB-lite"/>
    </source>
</evidence>
<evidence type="ECO:0000313" key="2">
    <source>
        <dbReference type="EMBL" id="CAA9547586.1"/>
    </source>
</evidence>